<gene>
    <name evidence="6" type="ORF">MTUNDRAET4_2045</name>
</gene>
<dbReference type="InterPro" id="IPR001647">
    <property type="entry name" value="HTH_TetR"/>
</dbReference>
<dbReference type="Pfam" id="PF00440">
    <property type="entry name" value="TetR_N"/>
    <property type="match status" value="1"/>
</dbReference>
<evidence type="ECO:0000256" key="2">
    <source>
        <dbReference type="ARBA" id="ARBA00023125"/>
    </source>
</evidence>
<dbReference type="InterPro" id="IPR054156">
    <property type="entry name" value="YxaF_TetR_C"/>
</dbReference>
<evidence type="ECO:0000313" key="7">
    <source>
        <dbReference type="Proteomes" id="UP000294360"/>
    </source>
</evidence>
<dbReference type="SUPFAM" id="SSF46689">
    <property type="entry name" value="Homeodomain-like"/>
    <property type="match status" value="1"/>
</dbReference>
<reference evidence="6 7" key="1">
    <citation type="submission" date="2019-03" db="EMBL/GenBank/DDBJ databases">
        <authorList>
            <person name="Kox A.R. M."/>
        </authorList>
    </citation>
    <scope>NUCLEOTIDE SEQUENCE [LARGE SCALE GENOMIC DNA]</scope>
    <source>
        <strain evidence="6">MTUNDRAET4 annotated genome</strain>
    </source>
</reference>
<dbReference type="PROSITE" id="PS50977">
    <property type="entry name" value="HTH_TETR_2"/>
    <property type="match status" value="1"/>
</dbReference>
<sequence length="186" mass="20263">MARLIAERSDIVPKLAEIFRENGFEGASLALIGQKTGLGKGSLYHFFPGGKEEMAAAVLADIDDWFESNVYRPLREADDAGLAISGMCRSVVDYFRSGRRICLVGAFALDNVRDRFAARIRAYFAAWTEALAGALERAGSDSTKAQQRAEEAVADIQGALVLSRALNDTAVFERGMARIEERLLAA</sequence>
<evidence type="ECO:0000256" key="4">
    <source>
        <dbReference type="PROSITE-ProRule" id="PRU00335"/>
    </source>
</evidence>
<dbReference type="GO" id="GO:0003677">
    <property type="term" value="F:DNA binding"/>
    <property type="evidence" value="ECO:0007669"/>
    <property type="project" value="UniProtKB-UniRule"/>
</dbReference>
<keyword evidence="3" id="KW-0804">Transcription</keyword>
<dbReference type="SUPFAM" id="SSF48498">
    <property type="entry name" value="Tetracyclin repressor-like, C-terminal domain"/>
    <property type="match status" value="1"/>
</dbReference>
<dbReference type="InterPro" id="IPR009057">
    <property type="entry name" value="Homeodomain-like_sf"/>
</dbReference>
<keyword evidence="2 4" id="KW-0238">DNA-binding</keyword>
<dbReference type="PANTHER" id="PTHR47506">
    <property type="entry name" value="TRANSCRIPTIONAL REGULATORY PROTEIN"/>
    <property type="match status" value="1"/>
</dbReference>
<dbReference type="EMBL" id="LR536450">
    <property type="protein sequence ID" value="VFU08938.1"/>
    <property type="molecule type" value="Genomic_DNA"/>
</dbReference>
<evidence type="ECO:0000313" key="6">
    <source>
        <dbReference type="EMBL" id="VFU08938.1"/>
    </source>
</evidence>
<evidence type="ECO:0000256" key="1">
    <source>
        <dbReference type="ARBA" id="ARBA00023015"/>
    </source>
</evidence>
<dbReference type="KEGG" id="mtun:MTUNDRAET4_2045"/>
<feature type="domain" description="HTH tetR-type" evidence="5">
    <location>
        <begin position="5"/>
        <end position="65"/>
    </location>
</feature>
<name>A0A4U8Z0Y0_METTU</name>
<evidence type="ECO:0000259" key="5">
    <source>
        <dbReference type="PROSITE" id="PS50977"/>
    </source>
</evidence>
<dbReference type="Pfam" id="PF21993">
    <property type="entry name" value="TetR_C_13_2"/>
    <property type="match status" value="1"/>
</dbReference>
<feature type="DNA-binding region" description="H-T-H motif" evidence="4">
    <location>
        <begin position="28"/>
        <end position="47"/>
    </location>
</feature>
<proteinExistence type="predicted"/>
<accession>A0A4U8Z0Y0</accession>
<dbReference type="Gene3D" id="1.10.357.10">
    <property type="entry name" value="Tetracycline Repressor, domain 2"/>
    <property type="match status" value="1"/>
</dbReference>
<dbReference type="AlphaFoldDB" id="A0A4U8Z0Y0"/>
<evidence type="ECO:0000256" key="3">
    <source>
        <dbReference type="ARBA" id="ARBA00023163"/>
    </source>
</evidence>
<organism evidence="6 7">
    <name type="scientific">Methylocella tundrae</name>
    <dbReference type="NCBI Taxonomy" id="227605"/>
    <lineage>
        <taxon>Bacteria</taxon>
        <taxon>Pseudomonadati</taxon>
        <taxon>Pseudomonadota</taxon>
        <taxon>Alphaproteobacteria</taxon>
        <taxon>Hyphomicrobiales</taxon>
        <taxon>Beijerinckiaceae</taxon>
        <taxon>Methylocella</taxon>
    </lineage>
</organism>
<dbReference type="Proteomes" id="UP000294360">
    <property type="component" value="Chromosome"/>
</dbReference>
<dbReference type="OrthoDB" id="9811084at2"/>
<dbReference type="PANTHER" id="PTHR47506:SF1">
    <property type="entry name" value="HTH-TYPE TRANSCRIPTIONAL REGULATOR YJDC"/>
    <property type="match status" value="1"/>
</dbReference>
<dbReference type="InterPro" id="IPR036271">
    <property type="entry name" value="Tet_transcr_reg_TetR-rel_C_sf"/>
</dbReference>
<protein>
    <submittedName>
        <fullName evidence="6">Transcriptional regulator, TetR family</fullName>
    </submittedName>
</protein>
<dbReference type="RefSeq" id="WP_134489083.1">
    <property type="nucleotide sequence ID" value="NZ_CP139089.1"/>
</dbReference>
<keyword evidence="1" id="KW-0805">Transcription regulation</keyword>